<gene>
    <name evidence="2" type="ORF">ASR47_1007258</name>
</gene>
<feature type="transmembrane region" description="Helical" evidence="1">
    <location>
        <begin position="180"/>
        <end position="203"/>
    </location>
</feature>
<dbReference type="RefSeq" id="WP_065308642.1">
    <property type="nucleotide sequence ID" value="NZ_LOCQ01000056.1"/>
</dbReference>
<dbReference type="GO" id="GO:0016020">
    <property type="term" value="C:membrane"/>
    <property type="evidence" value="ECO:0007669"/>
    <property type="project" value="InterPro"/>
</dbReference>
<dbReference type="SUPFAM" id="SSF111369">
    <property type="entry name" value="HlyD-like secretion proteins"/>
    <property type="match status" value="1"/>
</dbReference>
<evidence type="ECO:0000313" key="2">
    <source>
        <dbReference type="EMBL" id="OBV38942.1"/>
    </source>
</evidence>
<dbReference type="Gene3D" id="2.40.50.100">
    <property type="match status" value="1"/>
</dbReference>
<evidence type="ECO:0000313" key="3">
    <source>
        <dbReference type="Proteomes" id="UP000092713"/>
    </source>
</evidence>
<reference evidence="2 3" key="1">
    <citation type="submission" date="2016-04" db="EMBL/GenBank/DDBJ databases">
        <title>Draft genome sequence of Janthinobacterium psychrotolerans sp. nov., isolated from freshwater sediments in Denmark.</title>
        <authorList>
            <person name="Gong X."/>
            <person name="Skrivergaard S."/>
            <person name="Korsgaard B.S."/>
            <person name="Schreiber L."/>
            <person name="Marshall I.P."/>
            <person name="Finster K."/>
            <person name="Schramm A."/>
        </authorList>
    </citation>
    <scope>NUCLEOTIDE SEQUENCE [LARGE SCALE GENOMIC DNA]</scope>
    <source>
        <strain evidence="2 3">S3-2</strain>
    </source>
</reference>
<dbReference type="GO" id="GO:0031293">
    <property type="term" value="P:membrane protein intracellular domain proteolysis"/>
    <property type="evidence" value="ECO:0007669"/>
    <property type="project" value="TreeGrafter"/>
</dbReference>
<comment type="caution">
    <text evidence="2">The sequence shown here is derived from an EMBL/GenBank/DDBJ whole genome shotgun (WGS) entry which is preliminary data.</text>
</comment>
<keyword evidence="3" id="KW-1185">Reference proteome</keyword>
<feature type="transmembrane region" description="Helical" evidence="1">
    <location>
        <begin position="283"/>
        <end position="303"/>
    </location>
</feature>
<feature type="transmembrane region" description="Helical" evidence="1">
    <location>
        <begin position="215"/>
        <end position="234"/>
    </location>
</feature>
<dbReference type="GO" id="GO:0005737">
    <property type="term" value="C:cytoplasm"/>
    <property type="evidence" value="ECO:0007669"/>
    <property type="project" value="TreeGrafter"/>
</dbReference>
<feature type="transmembrane region" description="Helical" evidence="1">
    <location>
        <begin position="367"/>
        <end position="399"/>
    </location>
</feature>
<protein>
    <submittedName>
        <fullName evidence="2">Putative peptide zinc metalloprotease protein</fullName>
    </submittedName>
</protein>
<feature type="transmembrane region" description="Helical" evidence="1">
    <location>
        <begin position="145"/>
        <end position="168"/>
    </location>
</feature>
<accession>A0A1A7BZL5</accession>
<dbReference type="PANTHER" id="PTHR13325:SF3">
    <property type="entry name" value="MEMBRANE-BOUND TRANSCRIPTION FACTOR SITE-2 PROTEASE"/>
    <property type="match status" value="1"/>
</dbReference>
<proteinExistence type="predicted"/>
<dbReference type="EMBL" id="LOCQ01000056">
    <property type="protein sequence ID" value="OBV38942.1"/>
    <property type="molecule type" value="Genomic_DNA"/>
</dbReference>
<dbReference type="GO" id="GO:0004222">
    <property type="term" value="F:metalloendopeptidase activity"/>
    <property type="evidence" value="ECO:0007669"/>
    <property type="project" value="InterPro"/>
</dbReference>
<name>A0A1A7BZL5_9BURK</name>
<keyword evidence="2" id="KW-0645">Protease</keyword>
<dbReference type="InterPro" id="IPR001193">
    <property type="entry name" value="MBTPS2"/>
</dbReference>
<dbReference type="PANTHER" id="PTHR13325">
    <property type="entry name" value="PROTEASE M50 MEMBRANE-BOUND TRANSCRIPTION FACTOR SITE 2 PROTEASE"/>
    <property type="match status" value="1"/>
</dbReference>
<dbReference type="Proteomes" id="UP000092713">
    <property type="component" value="Unassembled WGS sequence"/>
</dbReference>
<dbReference type="OrthoDB" id="9759690at2"/>
<dbReference type="STRING" id="1747903.ASR47_1007258"/>
<sequence>MTDFDPALELLGPLREDLALQPAPPGLDGAPHWHVYDAVRNRFFRLGWLEFELLSRWRGGMRAGELCTAVARETALAPATEDVLDVQRFLQMNELLRTDHPHLRHQLHQVAAARQPKLLTWLLHHYLFFRVPLVRPDGFLDRTSAWVLPLFRPAFFIACGLLSLLGVWRVLDQWSAFSSTFLYFFSWQGALYYGLALVLAKVLHELAHAYTCKYYGVRVPAMGVALMMMWPLLYTDTSEAWKLTSRRARLAIGAAGVLAELMLAGLAALLWSLAPDGGFKSAMYVLAAVTWVSTLAINLNPFMRFDGYYLLMDLLDVPNLSERSFAIARWRLRSTVLGVQSSFPEPQLAARARGLTLYAYATWLYRLIMFTGIAAAVYFFFFKMLGVILFAVEIGWFVLRPMCNELRAWWQLRARWSGKALRSGLLLLGLLVVLALPWRSDVVADGYWLAGKHGQLFPPMAARVEQVLATEGQQVKAGQPLFVLTAPAVDSQMLQLQSRIDGLVRQINGAIDNPGLYERSRVLEQELAAARAEYSAQSAESGRLTVAAPHDGAVRDLDTGLYPGAWVGRGHVLGRVVDGSAALAQVFVHESDIARVRQGAHARLIERRNDGVAMDATVIGIDSTASRALPEAMLSSLHGGPIAARAGRQGESLANEAVYRVTLRLDLGGVDSMAPVAAHIDGDRSSILWRAARKAAGVLVRESGL</sequence>
<dbReference type="AlphaFoldDB" id="A0A1A7BZL5"/>
<keyword evidence="2" id="KW-0482">Metalloprotease</keyword>
<keyword evidence="1" id="KW-0812">Transmembrane</keyword>
<keyword evidence="2" id="KW-0378">Hydrolase</keyword>
<feature type="transmembrane region" description="Helical" evidence="1">
    <location>
        <begin position="250"/>
        <end position="271"/>
    </location>
</feature>
<keyword evidence="1" id="KW-0472">Membrane</keyword>
<organism evidence="2 3">
    <name type="scientific">Janthinobacterium psychrotolerans</name>
    <dbReference type="NCBI Taxonomy" id="1747903"/>
    <lineage>
        <taxon>Bacteria</taxon>
        <taxon>Pseudomonadati</taxon>
        <taxon>Pseudomonadota</taxon>
        <taxon>Betaproteobacteria</taxon>
        <taxon>Burkholderiales</taxon>
        <taxon>Oxalobacteraceae</taxon>
        <taxon>Janthinobacterium</taxon>
    </lineage>
</organism>
<keyword evidence="1" id="KW-1133">Transmembrane helix</keyword>
<evidence type="ECO:0000256" key="1">
    <source>
        <dbReference type="SAM" id="Phobius"/>
    </source>
</evidence>
<feature type="transmembrane region" description="Helical" evidence="1">
    <location>
        <begin position="420"/>
        <end position="438"/>
    </location>
</feature>